<dbReference type="EMBL" id="SPSF01000056">
    <property type="protein sequence ID" value="MPQ64874.1"/>
    <property type="molecule type" value="Genomic_DNA"/>
</dbReference>
<feature type="transmembrane region" description="Helical" evidence="1">
    <location>
        <begin position="12"/>
        <end position="30"/>
    </location>
</feature>
<protein>
    <submittedName>
        <fullName evidence="3">ATP-binding protein</fullName>
    </submittedName>
</protein>
<gene>
    <name evidence="3" type="ORF">E4V82_22680</name>
</gene>
<dbReference type="PANTHER" id="PTHR40448:SF1">
    <property type="entry name" value="TWO-COMPONENT SENSOR HISTIDINE KINASE"/>
    <property type="match status" value="1"/>
</dbReference>
<keyword evidence="1" id="KW-1133">Transmembrane helix</keyword>
<dbReference type="Gene3D" id="3.30.565.10">
    <property type="entry name" value="Histidine kinase-like ATPase, C-terminal domain"/>
    <property type="match status" value="1"/>
</dbReference>
<dbReference type="Gene3D" id="1.10.287.130">
    <property type="match status" value="1"/>
</dbReference>
<accession>A0A5N7J803</accession>
<evidence type="ECO:0000313" key="4">
    <source>
        <dbReference type="Proteomes" id="UP000342249"/>
    </source>
</evidence>
<dbReference type="InterPro" id="IPR036890">
    <property type="entry name" value="HATPase_C_sf"/>
</dbReference>
<feature type="transmembrane region" description="Helical" evidence="1">
    <location>
        <begin position="127"/>
        <end position="147"/>
    </location>
</feature>
<dbReference type="PANTHER" id="PTHR40448">
    <property type="entry name" value="TWO-COMPONENT SENSOR HISTIDINE KINASE"/>
    <property type="match status" value="1"/>
</dbReference>
<keyword evidence="1" id="KW-0812">Transmembrane</keyword>
<feature type="transmembrane region" description="Helical" evidence="1">
    <location>
        <begin position="50"/>
        <end position="83"/>
    </location>
</feature>
<evidence type="ECO:0000256" key="1">
    <source>
        <dbReference type="SAM" id="Phobius"/>
    </source>
</evidence>
<feature type="transmembrane region" description="Helical" evidence="1">
    <location>
        <begin position="159"/>
        <end position="180"/>
    </location>
</feature>
<dbReference type="SUPFAM" id="SSF55874">
    <property type="entry name" value="ATPase domain of HSP90 chaperone/DNA topoisomerase II/histidine kinase"/>
    <property type="match status" value="1"/>
</dbReference>
<dbReference type="Proteomes" id="UP000342249">
    <property type="component" value="Unassembled WGS sequence"/>
</dbReference>
<dbReference type="GO" id="GO:0005524">
    <property type="term" value="F:ATP binding"/>
    <property type="evidence" value="ECO:0007669"/>
    <property type="project" value="UniProtKB-KW"/>
</dbReference>
<keyword evidence="1" id="KW-0472">Membrane</keyword>
<feature type="transmembrane region" description="Helical" evidence="1">
    <location>
        <begin position="187"/>
        <end position="208"/>
    </location>
</feature>
<name>A0A5N7J803_9CLOT</name>
<comment type="caution">
    <text evidence="3">The sequence shown here is derived from an EMBL/GenBank/DDBJ whole genome shotgun (WGS) entry which is preliminary data.</text>
</comment>
<evidence type="ECO:0000313" key="3">
    <source>
        <dbReference type="EMBL" id="MPQ64874.1"/>
    </source>
</evidence>
<proteinExistence type="predicted"/>
<dbReference type="CDD" id="cd16935">
    <property type="entry name" value="HATPase_AgrC-ComD-like"/>
    <property type="match status" value="1"/>
</dbReference>
<dbReference type="GO" id="GO:0042802">
    <property type="term" value="F:identical protein binding"/>
    <property type="evidence" value="ECO:0007669"/>
    <property type="project" value="TreeGrafter"/>
</dbReference>
<dbReference type="AlphaFoldDB" id="A0A5N7J803"/>
<dbReference type="Pfam" id="PF14501">
    <property type="entry name" value="HATPase_c_5"/>
    <property type="match status" value="1"/>
</dbReference>
<reference evidence="3 4" key="1">
    <citation type="journal article" date="2019" name="Lett. Appl. Microbiol.">
        <title>A case of 'blown pack' spoilage of vacuum-packaged pork likely associated with Clostridium estertheticum in Canada.</title>
        <authorList>
            <person name="Zhang P."/>
            <person name="Ward P."/>
            <person name="McMullen L.M."/>
            <person name="Yang X."/>
        </authorList>
    </citation>
    <scope>NUCLEOTIDE SEQUENCE [LARGE SCALE GENOMIC DNA]</scope>
    <source>
        <strain evidence="3 4">MA19</strain>
    </source>
</reference>
<feature type="transmembrane region" description="Helical" evidence="1">
    <location>
        <begin position="89"/>
        <end position="115"/>
    </location>
</feature>
<feature type="domain" description="Sensor histidine kinase NatK-like C-terminal" evidence="2">
    <location>
        <begin position="329"/>
        <end position="428"/>
    </location>
</feature>
<keyword evidence="3" id="KW-0547">Nucleotide-binding</keyword>
<organism evidence="3 4">
    <name type="scientific">Clostridium estertheticum</name>
    <dbReference type="NCBI Taxonomy" id="238834"/>
    <lineage>
        <taxon>Bacteria</taxon>
        <taxon>Bacillati</taxon>
        <taxon>Bacillota</taxon>
        <taxon>Clostridia</taxon>
        <taxon>Eubacteriales</taxon>
        <taxon>Clostridiaceae</taxon>
        <taxon>Clostridium</taxon>
    </lineage>
</organism>
<evidence type="ECO:0000259" key="2">
    <source>
        <dbReference type="Pfam" id="PF14501"/>
    </source>
</evidence>
<dbReference type="InterPro" id="IPR032834">
    <property type="entry name" value="NatK-like_C"/>
</dbReference>
<keyword evidence="3" id="KW-0067">ATP-binding</keyword>
<sequence>MRGEELQMNWGLFEYVLLNAFSTYTVYILFRTLFIKRRTNYKTEILSYSFYLISITAYMFVKIPAIKIALILLSFFLLTYNYIVFSKKVVISILFIYFILVQIRSNIMIIFGYIDQFIFKINSNYEFVARIITITILLFMSVSLISSCKYMRKGIYISISQWISIVIIPFGSLFIMLSILQGSKINMIYVCIYELILFFINAIVFNIYNSINKEYENKIVQLLLKQQNTYYNHQLEIMKNSVERTRAIKHDIKNHLSVLYVYIQKNQISEALQYIKEICNVNIENNEFASSGNINIDSILNFKIEQAKKLNINVNLELKIPTVLQVSSFDLNVILNNLLDNAINAIDKLKDNREIDLTITYKTNYLFIYISNYFNADMKIKNDKLSTRPQNELIYGIGLNNIKNIVKKYNGTLNINYGSRIFSSEVLLYVS</sequence>